<dbReference type="PANTHER" id="PTHR36435">
    <property type="entry name" value="SLR1288 PROTEIN"/>
    <property type="match status" value="1"/>
</dbReference>
<feature type="transmembrane region" description="Helical" evidence="1">
    <location>
        <begin position="12"/>
        <end position="30"/>
    </location>
</feature>
<keyword evidence="1" id="KW-1133">Transmembrane helix</keyword>
<evidence type="ECO:0000313" key="4">
    <source>
        <dbReference type="EMBL" id="QQR30178.1"/>
    </source>
</evidence>
<dbReference type="PANTHER" id="PTHR36435:SF1">
    <property type="entry name" value="CAAX AMINO TERMINAL PROTEASE FAMILY PROTEIN"/>
    <property type="match status" value="1"/>
</dbReference>
<dbReference type="Proteomes" id="UP000596035">
    <property type="component" value="Chromosome"/>
</dbReference>
<dbReference type="InterPro" id="IPR052710">
    <property type="entry name" value="CAAX_protease"/>
</dbReference>
<gene>
    <name evidence="3" type="ORF">ADH66_09645</name>
    <name evidence="4" type="ORF">I5Q82_19685</name>
</gene>
<dbReference type="KEGG" id="amur:ADH66_09645"/>
<keyword evidence="1" id="KW-0812">Transmembrane</keyword>
<evidence type="ECO:0000313" key="3">
    <source>
        <dbReference type="EMBL" id="ASB40895.1"/>
    </source>
</evidence>
<dbReference type="RefSeq" id="WP_066541343.1">
    <property type="nucleotide sequence ID" value="NZ_CP021422.1"/>
</dbReference>
<feature type="transmembrane region" description="Helical" evidence="1">
    <location>
        <begin position="36"/>
        <end position="56"/>
    </location>
</feature>
<dbReference type="GO" id="GO:0004175">
    <property type="term" value="F:endopeptidase activity"/>
    <property type="evidence" value="ECO:0007669"/>
    <property type="project" value="UniProtKB-ARBA"/>
</dbReference>
<feature type="transmembrane region" description="Helical" evidence="1">
    <location>
        <begin position="217"/>
        <end position="234"/>
    </location>
</feature>
<dbReference type="Pfam" id="PF02517">
    <property type="entry name" value="Rce1-like"/>
    <property type="match status" value="1"/>
</dbReference>
<accession>A0A1Z2XR31</accession>
<feature type="transmembrane region" description="Helical" evidence="1">
    <location>
        <begin position="162"/>
        <end position="182"/>
    </location>
</feature>
<evidence type="ECO:0000313" key="6">
    <source>
        <dbReference type="Proteomes" id="UP000596035"/>
    </source>
</evidence>
<reference evidence="4 6" key="3">
    <citation type="submission" date="2020-11" db="EMBL/GenBank/DDBJ databases">
        <title>Closed and high quality bacterial genomes of the OMM12 community.</title>
        <authorList>
            <person name="Marbouty M."/>
            <person name="Lamy-Besnier Q."/>
            <person name="Debarbieux L."/>
            <person name="Koszul R."/>
        </authorList>
    </citation>
    <scope>NUCLEOTIDE SEQUENCE [LARGE SCALE GENOMIC DNA]</scope>
    <source>
        <strain evidence="4 6">KB18</strain>
    </source>
</reference>
<dbReference type="GO" id="GO:0080120">
    <property type="term" value="P:CAAX-box protein maturation"/>
    <property type="evidence" value="ECO:0007669"/>
    <property type="project" value="UniProtKB-ARBA"/>
</dbReference>
<keyword evidence="4" id="KW-0645">Protease</keyword>
<sequence length="252" mass="28066">MKKLYEKNEQAFAIVWIVVYCVLQSLAYPLNEKIGIEYSASAIFCILQTIILFAFIRKNKLQERYGLCKSPVPAHRFLYYVPLIILATGNLWNGVAVNYPLSDTVCRIACMLCVGFVEEVIFRGFLFKAMEKDGIKSAIIVSSVTFGIGHIVNLFNGSGMDLVNNLCQICFAIAIGFLLVTIFYRGGSLLPCIIVHSAINTLSTFSNKAGVTVEKHIIHALVLIFITVAYNLVLTKTLPKSQLANKNNTRDR</sequence>
<reference evidence="3" key="1">
    <citation type="journal article" date="2017" name="Genome Announc.">
        <title>High-Quality Whole-Genome Sequences of the Oligo-Mouse-Microbiota Bacterial Community.</title>
        <authorList>
            <person name="Garzetti D."/>
            <person name="Brugiroux S."/>
            <person name="Bunk B."/>
            <person name="Pukall R."/>
            <person name="McCoy K.D."/>
            <person name="Macpherson A.J."/>
            <person name="Stecher B."/>
        </authorList>
    </citation>
    <scope>NUCLEOTIDE SEQUENCE</scope>
    <source>
        <strain evidence="3">KB18</strain>
    </source>
</reference>
<evidence type="ECO:0000259" key="2">
    <source>
        <dbReference type="Pfam" id="PF02517"/>
    </source>
</evidence>
<organism evidence="4 6">
    <name type="scientific">Acutalibacter muris</name>
    <dbReference type="NCBI Taxonomy" id="1796620"/>
    <lineage>
        <taxon>Bacteria</taxon>
        <taxon>Bacillati</taxon>
        <taxon>Bacillota</taxon>
        <taxon>Clostridia</taxon>
        <taxon>Eubacteriales</taxon>
        <taxon>Acutalibacteraceae</taxon>
        <taxon>Acutalibacter</taxon>
    </lineage>
</organism>
<keyword evidence="4" id="KW-0378">Hydrolase</keyword>
<evidence type="ECO:0000256" key="1">
    <source>
        <dbReference type="SAM" id="Phobius"/>
    </source>
</evidence>
<keyword evidence="5" id="KW-1185">Reference proteome</keyword>
<reference evidence="5" key="2">
    <citation type="submission" date="2017-05" db="EMBL/GenBank/DDBJ databases">
        <title>Improved OligoMM genomes.</title>
        <authorList>
            <person name="Garzetti D."/>
        </authorList>
    </citation>
    <scope>NUCLEOTIDE SEQUENCE [LARGE SCALE GENOMIC DNA]</scope>
    <source>
        <strain evidence="5">KB18</strain>
    </source>
</reference>
<keyword evidence="4" id="KW-0482">Metalloprotease</keyword>
<dbReference type="EMBL" id="CP065321">
    <property type="protein sequence ID" value="QQR30178.1"/>
    <property type="molecule type" value="Genomic_DNA"/>
</dbReference>
<evidence type="ECO:0000313" key="5">
    <source>
        <dbReference type="Proteomes" id="UP000196710"/>
    </source>
</evidence>
<dbReference type="InterPro" id="IPR003675">
    <property type="entry name" value="Rce1/LyrA-like_dom"/>
</dbReference>
<feature type="transmembrane region" description="Helical" evidence="1">
    <location>
        <begin position="138"/>
        <end position="156"/>
    </location>
</feature>
<proteinExistence type="predicted"/>
<dbReference type="Proteomes" id="UP000196710">
    <property type="component" value="Chromosome"/>
</dbReference>
<dbReference type="GO" id="GO:0008237">
    <property type="term" value="F:metallopeptidase activity"/>
    <property type="evidence" value="ECO:0007669"/>
    <property type="project" value="UniProtKB-KW"/>
</dbReference>
<feature type="transmembrane region" description="Helical" evidence="1">
    <location>
        <begin position="77"/>
        <end position="99"/>
    </location>
</feature>
<keyword evidence="1" id="KW-0472">Membrane</keyword>
<name>A0A1Z2XR31_9FIRM</name>
<dbReference type="EMBL" id="CP021422">
    <property type="protein sequence ID" value="ASB40895.1"/>
    <property type="molecule type" value="Genomic_DNA"/>
</dbReference>
<protein>
    <submittedName>
        <fullName evidence="4">CPBP family intramembrane metalloprotease</fullName>
    </submittedName>
</protein>
<feature type="domain" description="CAAX prenyl protease 2/Lysostaphin resistance protein A-like" evidence="2">
    <location>
        <begin position="108"/>
        <end position="201"/>
    </location>
</feature>
<dbReference type="AlphaFoldDB" id="A0A1Z2XR31"/>